<keyword evidence="1" id="KW-0678">Repressor</keyword>
<keyword evidence="3" id="KW-0238">DNA-binding</keyword>
<dbReference type="InterPro" id="IPR000551">
    <property type="entry name" value="MerR-type_HTH_dom"/>
</dbReference>
<dbReference type="CDD" id="cd00592">
    <property type="entry name" value="HTH_MerR-like"/>
    <property type="match status" value="1"/>
</dbReference>
<dbReference type="AlphaFoldDB" id="A0A151A3K1"/>
<protein>
    <submittedName>
        <fullName evidence="7">MerR family transcriptional regulator</fullName>
    </submittedName>
</protein>
<reference evidence="7 8" key="1">
    <citation type="submission" date="2016-02" db="EMBL/GenBank/DDBJ databases">
        <title>Draft genome sequence of hydrocarbon degrading Staphylococcus saprophyticus Strain CNV2, isolated from crude-oil contaminated soil from Noonmati Oil Refinery, Guwahati, Assam, India.</title>
        <authorList>
            <person name="Mukherjee A."/>
            <person name="Chettri B."/>
            <person name="Langpoklakpam J."/>
            <person name="Singh A.K."/>
            <person name="Chattopadhyay D.J."/>
        </authorList>
    </citation>
    <scope>NUCLEOTIDE SEQUENCE [LARGE SCALE GENOMIC DNA]</scope>
    <source>
        <strain evidence="7 8">CNV2</strain>
    </source>
</reference>
<dbReference type="RefSeq" id="WP_061854235.1">
    <property type="nucleotide sequence ID" value="NZ_BKAQ01000008.1"/>
</dbReference>
<accession>A0A151A3K1</accession>
<dbReference type="KEGG" id="skl:C7J89_00910"/>
<name>A0A151A3K1_9STAP</name>
<dbReference type="Gene3D" id="1.10.1660.10">
    <property type="match status" value="1"/>
</dbReference>
<comment type="caution">
    <text evidence="7">The sequence shown here is derived from an EMBL/GenBank/DDBJ whole genome shotgun (WGS) entry which is preliminary data.</text>
</comment>
<keyword evidence="4" id="KW-0804">Transcription</keyword>
<sequence length="137" mass="16445">MQIDEVSKRLNIPKSQIRYYEKSGLLSITRDPNGYRFFDDDTLFELQMILDLKELDLELSEIKYIISLFHKPVTKQCNENSTEFIAKIIQRTEQRLKKQQLILSKMKELHELSRNEQYEVNKAAIFSKLDRRHDKHD</sequence>
<proteinExistence type="predicted"/>
<dbReference type="PANTHER" id="PTHR30204">
    <property type="entry name" value="REDOX-CYCLING DRUG-SENSING TRANSCRIPTIONAL ACTIVATOR SOXR"/>
    <property type="match status" value="1"/>
</dbReference>
<evidence type="ECO:0000259" key="5">
    <source>
        <dbReference type="PROSITE" id="PS50937"/>
    </source>
</evidence>
<dbReference type="InterPro" id="IPR047057">
    <property type="entry name" value="MerR_fam"/>
</dbReference>
<dbReference type="EMBL" id="BKAQ01000008">
    <property type="protein sequence ID" value="GEP81947.1"/>
    <property type="molecule type" value="Genomic_DNA"/>
</dbReference>
<evidence type="ECO:0000256" key="2">
    <source>
        <dbReference type="ARBA" id="ARBA00023015"/>
    </source>
</evidence>
<dbReference type="PROSITE" id="PS50937">
    <property type="entry name" value="HTH_MERR_2"/>
    <property type="match status" value="1"/>
</dbReference>
<dbReference type="GO" id="GO:0003700">
    <property type="term" value="F:DNA-binding transcription factor activity"/>
    <property type="evidence" value="ECO:0007669"/>
    <property type="project" value="InterPro"/>
</dbReference>
<evidence type="ECO:0000256" key="1">
    <source>
        <dbReference type="ARBA" id="ARBA00022491"/>
    </source>
</evidence>
<gene>
    <name evidence="7" type="ORF">A0131_04240</name>
    <name evidence="6" type="ORF">SKL01_11250</name>
</gene>
<dbReference type="PANTHER" id="PTHR30204:SF69">
    <property type="entry name" value="MERR-FAMILY TRANSCRIPTIONAL REGULATOR"/>
    <property type="match status" value="1"/>
</dbReference>
<dbReference type="Pfam" id="PF13411">
    <property type="entry name" value="MerR_1"/>
    <property type="match status" value="1"/>
</dbReference>
<dbReference type="GO" id="GO:0003677">
    <property type="term" value="F:DNA binding"/>
    <property type="evidence" value="ECO:0007669"/>
    <property type="project" value="UniProtKB-KW"/>
</dbReference>
<evidence type="ECO:0000313" key="6">
    <source>
        <dbReference type="EMBL" id="GEP81947.1"/>
    </source>
</evidence>
<reference evidence="6 9" key="2">
    <citation type="submission" date="2019-07" db="EMBL/GenBank/DDBJ databases">
        <title>Whole genome shotgun sequence of Staphylococcus kloosii NBRC 109624.</title>
        <authorList>
            <person name="Hosoyama A."/>
            <person name="Uohara A."/>
            <person name="Ohji S."/>
            <person name="Ichikawa N."/>
        </authorList>
    </citation>
    <scope>NUCLEOTIDE SEQUENCE [LARGE SCALE GENOMIC DNA]</scope>
    <source>
        <strain evidence="6 9">NBRC 109624</strain>
    </source>
</reference>
<dbReference type="GeneID" id="69903885"/>
<evidence type="ECO:0000256" key="4">
    <source>
        <dbReference type="ARBA" id="ARBA00023163"/>
    </source>
</evidence>
<dbReference type="OrthoDB" id="9806513at2"/>
<feature type="domain" description="HTH merR-type" evidence="5">
    <location>
        <begin position="1"/>
        <end position="68"/>
    </location>
</feature>
<keyword evidence="2" id="KW-0805">Transcription regulation</keyword>
<evidence type="ECO:0000313" key="7">
    <source>
        <dbReference type="EMBL" id="KYH14011.1"/>
    </source>
</evidence>
<keyword evidence="9" id="KW-1185">Reference proteome</keyword>
<dbReference type="InterPro" id="IPR009061">
    <property type="entry name" value="DNA-bd_dom_put_sf"/>
</dbReference>
<evidence type="ECO:0000313" key="9">
    <source>
        <dbReference type="Proteomes" id="UP000321040"/>
    </source>
</evidence>
<evidence type="ECO:0000256" key="3">
    <source>
        <dbReference type="ARBA" id="ARBA00023125"/>
    </source>
</evidence>
<dbReference type="SUPFAM" id="SSF46955">
    <property type="entry name" value="Putative DNA-binding domain"/>
    <property type="match status" value="1"/>
</dbReference>
<dbReference type="SMART" id="SM00422">
    <property type="entry name" value="HTH_MERR"/>
    <property type="match status" value="1"/>
</dbReference>
<organism evidence="7 8">
    <name type="scientific">Staphylococcus kloosii</name>
    <dbReference type="NCBI Taxonomy" id="29384"/>
    <lineage>
        <taxon>Bacteria</taxon>
        <taxon>Bacillati</taxon>
        <taxon>Bacillota</taxon>
        <taxon>Bacilli</taxon>
        <taxon>Bacillales</taxon>
        <taxon>Staphylococcaceae</taxon>
        <taxon>Staphylococcus</taxon>
    </lineage>
</organism>
<dbReference type="Proteomes" id="UP000321040">
    <property type="component" value="Unassembled WGS sequence"/>
</dbReference>
<evidence type="ECO:0000313" key="8">
    <source>
        <dbReference type="Proteomes" id="UP000075418"/>
    </source>
</evidence>
<dbReference type="EMBL" id="LUGM01000002">
    <property type="protein sequence ID" value="KYH14011.1"/>
    <property type="molecule type" value="Genomic_DNA"/>
</dbReference>
<dbReference type="Proteomes" id="UP000075418">
    <property type="component" value="Unassembled WGS sequence"/>
</dbReference>